<keyword evidence="3" id="KW-1185">Reference proteome</keyword>
<reference evidence="2" key="1">
    <citation type="submission" date="2023-01" db="EMBL/GenBank/DDBJ databases">
        <title>Genome assembly of the deep-sea coral Lophelia pertusa.</title>
        <authorList>
            <person name="Herrera S."/>
            <person name="Cordes E."/>
        </authorList>
    </citation>
    <scope>NUCLEOTIDE SEQUENCE</scope>
    <source>
        <strain evidence="2">USNM1676648</strain>
        <tissue evidence="2">Polyp</tissue>
    </source>
</reference>
<dbReference type="Proteomes" id="UP001163046">
    <property type="component" value="Unassembled WGS sequence"/>
</dbReference>
<dbReference type="OrthoDB" id="6016326at2759"/>
<evidence type="ECO:0000256" key="1">
    <source>
        <dbReference type="SAM" id="MobiDB-lite"/>
    </source>
</evidence>
<evidence type="ECO:0000313" key="2">
    <source>
        <dbReference type="EMBL" id="KAJ7371598.1"/>
    </source>
</evidence>
<dbReference type="EMBL" id="MU826844">
    <property type="protein sequence ID" value="KAJ7371598.1"/>
    <property type="molecule type" value="Genomic_DNA"/>
</dbReference>
<protein>
    <submittedName>
        <fullName evidence="2">Uncharacterized protein</fullName>
    </submittedName>
</protein>
<name>A0A9W9YXY2_9CNID</name>
<feature type="compositionally biased region" description="Acidic residues" evidence="1">
    <location>
        <begin position="89"/>
        <end position="115"/>
    </location>
</feature>
<sequence length="192" mass="22527">MTALKDCLSVELERIISYVVKRGEIHRQCNLDLQDKSVAVRANARKKRDQKLASLLPPESVYFPLVNILLSVSELSEKEPQSNSVGEEQIQEQEREEEPDVEELEEWEPTEVEEPEPVKREELKPEQMVQEEQEQVEKKEPEQVERKEPEQEEPVQMEQEKGKQEVQEKEQQRPQHVKSYSTANEIWGVINI</sequence>
<evidence type="ECO:0000313" key="3">
    <source>
        <dbReference type="Proteomes" id="UP001163046"/>
    </source>
</evidence>
<organism evidence="2 3">
    <name type="scientific">Desmophyllum pertusum</name>
    <dbReference type="NCBI Taxonomy" id="174260"/>
    <lineage>
        <taxon>Eukaryota</taxon>
        <taxon>Metazoa</taxon>
        <taxon>Cnidaria</taxon>
        <taxon>Anthozoa</taxon>
        <taxon>Hexacorallia</taxon>
        <taxon>Scleractinia</taxon>
        <taxon>Caryophylliina</taxon>
        <taxon>Caryophylliidae</taxon>
        <taxon>Desmophyllum</taxon>
    </lineage>
</organism>
<feature type="region of interest" description="Disordered" evidence="1">
    <location>
        <begin position="75"/>
        <end position="192"/>
    </location>
</feature>
<accession>A0A9W9YXY2</accession>
<feature type="compositionally biased region" description="Basic and acidic residues" evidence="1">
    <location>
        <begin position="135"/>
        <end position="149"/>
    </location>
</feature>
<gene>
    <name evidence="2" type="ORF">OS493_024274</name>
</gene>
<proteinExistence type="predicted"/>
<comment type="caution">
    <text evidence="2">The sequence shown here is derived from an EMBL/GenBank/DDBJ whole genome shotgun (WGS) entry which is preliminary data.</text>
</comment>
<dbReference type="AlphaFoldDB" id="A0A9W9YXY2"/>
<feature type="compositionally biased region" description="Basic and acidic residues" evidence="1">
    <location>
        <begin position="158"/>
        <end position="173"/>
    </location>
</feature>
<feature type="compositionally biased region" description="Basic and acidic residues" evidence="1">
    <location>
        <begin position="116"/>
        <end position="125"/>
    </location>
</feature>